<accession>A0A8K0TD45</accession>
<name>A0A8K0TD45_9PEZI</name>
<keyword evidence="2" id="KW-1185">Reference proteome</keyword>
<gene>
    <name evidence="1" type="ORF">B0T11DRAFT_83976</name>
</gene>
<dbReference type="EMBL" id="JAGPXD010000003">
    <property type="protein sequence ID" value="KAH7362404.1"/>
    <property type="molecule type" value="Genomic_DNA"/>
</dbReference>
<proteinExistence type="predicted"/>
<sequence>MEPLSIRLAQWWPRLGPGEPRPGAQGLPSLVVFLPGACSRLRGLLSAHLHHVCRLTTQGPFCLQQYPSLYPRTSTVKSRFLPPSSGITVASTYPTWLPPRCGIYLRSKASAQPPLTRPERRQPASPCTLFGLHIIYCYPLFAVFAGLHIYHRTPTETYVEPLTRSDKSSSVTRIHTCRPPSADATLLSPALCSSRHSHIPRRTPTLSSYPRV</sequence>
<comment type="caution">
    <text evidence="1">The sequence shown here is derived from an EMBL/GenBank/DDBJ whole genome shotgun (WGS) entry which is preliminary data.</text>
</comment>
<reference evidence="1" key="1">
    <citation type="journal article" date="2021" name="Nat. Commun.">
        <title>Genetic determinants of endophytism in the Arabidopsis root mycobiome.</title>
        <authorList>
            <person name="Mesny F."/>
            <person name="Miyauchi S."/>
            <person name="Thiergart T."/>
            <person name="Pickel B."/>
            <person name="Atanasova L."/>
            <person name="Karlsson M."/>
            <person name="Huettel B."/>
            <person name="Barry K.W."/>
            <person name="Haridas S."/>
            <person name="Chen C."/>
            <person name="Bauer D."/>
            <person name="Andreopoulos W."/>
            <person name="Pangilinan J."/>
            <person name="LaButti K."/>
            <person name="Riley R."/>
            <person name="Lipzen A."/>
            <person name="Clum A."/>
            <person name="Drula E."/>
            <person name="Henrissat B."/>
            <person name="Kohler A."/>
            <person name="Grigoriev I.V."/>
            <person name="Martin F.M."/>
            <person name="Hacquard S."/>
        </authorList>
    </citation>
    <scope>NUCLEOTIDE SEQUENCE</scope>
    <source>
        <strain evidence="1">MPI-CAGE-AT-0016</strain>
    </source>
</reference>
<evidence type="ECO:0000313" key="2">
    <source>
        <dbReference type="Proteomes" id="UP000813385"/>
    </source>
</evidence>
<dbReference type="AlphaFoldDB" id="A0A8K0TD45"/>
<evidence type="ECO:0000313" key="1">
    <source>
        <dbReference type="EMBL" id="KAH7362404.1"/>
    </source>
</evidence>
<dbReference type="Proteomes" id="UP000813385">
    <property type="component" value="Unassembled WGS sequence"/>
</dbReference>
<organism evidence="1 2">
    <name type="scientific">Plectosphaerella cucumerina</name>
    <dbReference type="NCBI Taxonomy" id="40658"/>
    <lineage>
        <taxon>Eukaryota</taxon>
        <taxon>Fungi</taxon>
        <taxon>Dikarya</taxon>
        <taxon>Ascomycota</taxon>
        <taxon>Pezizomycotina</taxon>
        <taxon>Sordariomycetes</taxon>
        <taxon>Hypocreomycetidae</taxon>
        <taxon>Glomerellales</taxon>
        <taxon>Plectosphaerellaceae</taxon>
        <taxon>Plectosphaerella</taxon>
    </lineage>
</organism>
<protein>
    <submittedName>
        <fullName evidence="1">Uncharacterized protein</fullName>
    </submittedName>
</protein>